<dbReference type="AlphaFoldDB" id="I3EHT8"/>
<dbReference type="Proteomes" id="UP000002872">
    <property type="component" value="Unassembled WGS sequence"/>
</dbReference>
<dbReference type="VEuPathDB" id="MicrosporidiaDB:NEQG_00604"/>
<proteinExistence type="predicted"/>
<gene>
    <name evidence="1" type="ORF">NEQG_00604</name>
</gene>
<keyword evidence="2" id="KW-1185">Reference proteome</keyword>
<evidence type="ECO:0000313" key="2">
    <source>
        <dbReference type="Proteomes" id="UP000002872"/>
    </source>
</evidence>
<protein>
    <submittedName>
        <fullName evidence="1">Uncharacterized protein</fullName>
    </submittedName>
</protein>
<name>I3EHT8_NEMP3</name>
<dbReference type="EMBL" id="GL870877">
    <property type="protein sequence ID" value="EIJ88785.1"/>
    <property type="molecule type" value="Genomic_DNA"/>
</dbReference>
<organism evidence="1 2">
    <name type="scientific">Nematocida parisii (strain ERTm3)</name>
    <name type="common">Nematode killer fungus</name>
    <dbReference type="NCBI Taxonomy" id="935791"/>
    <lineage>
        <taxon>Eukaryota</taxon>
        <taxon>Fungi</taxon>
        <taxon>Fungi incertae sedis</taxon>
        <taxon>Microsporidia</taxon>
        <taxon>Nematocida</taxon>
    </lineage>
</organism>
<dbReference type="InParanoid" id="I3EHT8"/>
<dbReference type="HOGENOM" id="CLU_2722777_0_0_1"/>
<sequence>MRGFRVEIVLNKAWMGDNKYNLDYFIRIGHDYKLGYIIVLAFDKHKNLVMTNKTLYLQLEPRNFINITAALE</sequence>
<reference evidence="1" key="1">
    <citation type="submission" date="2011-01" db="EMBL/GenBank/DDBJ databases">
        <title>The Genome Sequence of Nematocida parisii strain ERTm3.</title>
        <authorList>
            <consortium name="The Broad Institute Genome Sequencing Platform"/>
            <consortium name="The Broad Institute Genome Sequencing Center for Infectious Disease"/>
            <person name="Cuomo C."/>
            <person name="Troemel E."/>
            <person name="Young S.K."/>
            <person name="Zeng Q."/>
            <person name="Gargeya S."/>
            <person name="Fitzgerald M."/>
            <person name="Haas B."/>
            <person name="Abouelleil A."/>
            <person name="Alvarado L."/>
            <person name="Arachchi H.M."/>
            <person name="Berlin A."/>
            <person name="Chapman S.B."/>
            <person name="Gearin G."/>
            <person name="Goldberg J."/>
            <person name="Griggs A."/>
            <person name="Gujja S."/>
            <person name="Hansen M."/>
            <person name="Heiman D."/>
            <person name="Howarth C."/>
            <person name="Larimer J."/>
            <person name="Lui A."/>
            <person name="MacDonald P.J.P."/>
            <person name="McCowen C."/>
            <person name="Montmayeur A."/>
            <person name="Murphy C."/>
            <person name="Neiman D."/>
            <person name="Pearson M."/>
            <person name="Priest M."/>
            <person name="Roberts A."/>
            <person name="Saif S."/>
            <person name="Shea T."/>
            <person name="Sisk P."/>
            <person name="Stolte C."/>
            <person name="Sykes S."/>
            <person name="Wortman J."/>
            <person name="Nusbaum C."/>
            <person name="Birren B."/>
        </authorList>
    </citation>
    <scope>NUCLEOTIDE SEQUENCE</scope>
    <source>
        <strain evidence="1">ERTm3</strain>
    </source>
</reference>
<accession>I3EHT8</accession>
<dbReference type="OrthoDB" id="10345769at2759"/>
<evidence type="ECO:0000313" key="1">
    <source>
        <dbReference type="EMBL" id="EIJ88785.1"/>
    </source>
</evidence>